<reference evidence="1 2" key="1">
    <citation type="submission" date="2018-01" db="EMBL/GenBank/DDBJ databases">
        <title>Comparison of the Chinese Bamboo Partridge and Red Junglefowl genome sequences highlights the importance of demography in genome evolution.</title>
        <authorList>
            <person name="Tiley G.P."/>
            <person name="Kimball R.T."/>
            <person name="Braun E.L."/>
            <person name="Burleigh J.G."/>
        </authorList>
    </citation>
    <scope>NUCLEOTIDE SEQUENCE [LARGE SCALE GENOMIC DNA]</scope>
    <source>
        <strain evidence="1">RTK389</strain>
        <tissue evidence="1">Blood</tissue>
    </source>
</reference>
<dbReference type="EMBL" id="PPHD01012519">
    <property type="protein sequence ID" value="POI30234.1"/>
    <property type="molecule type" value="Genomic_DNA"/>
</dbReference>
<accession>A0A2P4T1K3</accession>
<keyword evidence="2" id="KW-1185">Reference proteome</keyword>
<feature type="non-terminal residue" evidence="1">
    <location>
        <position position="1"/>
    </location>
</feature>
<sequence length="84" mass="9654">FPSSLLWDSSLRSSLLLHSNTCKAQRDKNSLLIMREFPSLAQQKSGSTNTAVALRPLRWFLARNHWIVKFGKDHNGHLVQPSRR</sequence>
<evidence type="ECO:0000313" key="2">
    <source>
        <dbReference type="Proteomes" id="UP000237246"/>
    </source>
</evidence>
<name>A0A2P4T1K3_BAMTH</name>
<dbReference type="Proteomes" id="UP000237246">
    <property type="component" value="Unassembled WGS sequence"/>
</dbReference>
<comment type="caution">
    <text evidence="1">The sequence shown here is derived from an EMBL/GenBank/DDBJ whole genome shotgun (WGS) entry which is preliminary data.</text>
</comment>
<proteinExistence type="predicted"/>
<gene>
    <name evidence="1" type="ORF">CIB84_006016</name>
</gene>
<protein>
    <submittedName>
        <fullName evidence="1">Uncharacterized protein</fullName>
    </submittedName>
</protein>
<organism evidence="1 2">
    <name type="scientific">Bambusicola thoracicus</name>
    <name type="common">Chinese bamboo-partridge</name>
    <name type="synonym">Perdix thoracica</name>
    <dbReference type="NCBI Taxonomy" id="9083"/>
    <lineage>
        <taxon>Eukaryota</taxon>
        <taxon>Metazoa</taxon>
        <taxon>Chordata</taxon>
        <taxon>Craniata</taxon>
        <taxon>Vertebrata</taxon>
        <taxon>Euteleostomi</taxon>
        <taxon>Archelosauria</taxon>
        <taxon>Archosauria</taxon>
        <taxon>Dinosauria</taxon>
        <taxon>Saurischia</taxon>
        <taxon>Theropoda</taxon>
        <taxon>Coelurosauria</taxon>
        <taxon>Aves</taxon>
        <taxon>Neognathae</taxon>
        <taxon>Galloanserae</taxon>
        <taxon>Galliformes</taxon>
        <taxon>Phasianidae</taxon>
        <taxon>Perdicinae</taxon>
        <taxon>Bambusicola</taxon>
    </lineage>
</organism>
<dbReference type="AlphaFoldDB" id="A0A2P4T1K3"/>
<evidence type="ECO:0000313" key="1">
    <source>
        <dbReference type="EMBL" id="POI30234.1"/>
    </source>
</evidence>